<evidence type="ECO:0000313" key="2">
    <source>
        <dbReference type="EMBL" id="KAJ7723341.1"/>
    </source>
</evidence>
<keyword evidence="3" id="KW-1185">Reference proteome</keyword>
<accession>A0AAD7HLI0</accession>
<protein>
    <submittedName>
        <fullName evidence="2">Uncharacterized protein</fullName>
    </submittedName>
</protein>
<name>A0AAD7HLI0_9AGAR</name>
<reference evidence="2" key="1">
    <citation type="submission" date="2023-03" db="EMBL/GenBank/DDBJ databases">
        <title>Massive genome expansion in bonnet fungi (Mycena s.s.) driven by repeated elements and novel gene families across ecological guilds.</title>
        <authorList>
            <consortium name="Lawrence Berkeley National Laboratory"/>
            <person name="Harder C.B."/>
            <person name="Miyauchi S."/>
            <person name="Viragh M."/>
            <person name="Kuo A."/>
            <person name="Thoen E."/>
            <person name="Andreopoulos B."/>
            <person name="Lu D."/>
            <person name="Skrede I."/>
            <person name="Drula E."/>
            <person name="Henrissat B."/>
            <person name="Morin E."/>
            <person name="Kohler A."/>
            <person name="Barry K."/>
            <person name="LaButti K."/>
            <person name="Morin E."/>
            <person name="Salamov A."/>
            <person name="Lipzen A."/>
            <person name="Mereny Z."/>
            <person name="Hegedus B."/>
            <person name="Baldrian P."/>
            <person name="Stursova M."/>
            <person name="Weitz H."/>
            <person name="Taylor A."/>
            <person name="Grigoriev I.V."/>
            <person name="Nagy L.G."/>
            <person name="Martin F."/>
            <person name="Kauserud H."/>
        </authorList>
    </citation>
    <scope>NUCLEOTIDE SEQUENCE</scope>
    <source>
        <strain evidence="2">CBHHK188m</strain>
    </source>
</reference>
<dbReference type="AlphaFoldDB" id="A0AAD7HLI0"/>
<dbReference type="EMBL" id="JARJLG010000248">
    <property type="protein sequence ID" value="KAJ7723341.1"/>
    <property type="molecule type" value="Genomic_DNA"/>
</dbReference>
<organism evidence="2 3">
    <name type="scientific">Mycena maculata</name>
    <dbReference type="NCBI Taxonomy" id="230809"/>
    <lineage>
        <taxon>Eukaryota</taxon>
        <taxon>Fungi</taxon>
        <taxon>Dikarya</taxon>
        <taxon>Basidiomycota</taxon>
        <taxon>Agaricomycotina</taxon>
        <taxon>Agaricomycetes</taxon>
        <taxon>Agaricomycetidae</taxon>
        <taxon>Agaricales</taxon>
        <taxon>Marasmiineae</taxon>
        <taxon>Mycenaceae</taxon>
        <taxon>Mycena</taxon>
    </lineage>
</organism>
<evidence type="ECO:0000256" key="1">
    <source>
        <dbReference type="SAM" id="MobiDB-lite"/>
    </source>
</evidence>
<comment type="caution">
    <text evidence="2">The sequence shown here is derived from an EMBL/GenBank/DDBJ whole genome shotgun (WGS) entry which is preliminary data.</text>
</comment>
<feature type="compositionally biased region" description="Low complexity" evidence="1">
    <location>
        <begin position="8"/>
        <end position="23"/>
    </location>
</feature>
<proteinExistence type="predicted"/>
<evidence type="ECO:0000313" key="3">
    <source>
        <dbReference type="Proteomes" id="UP001215280"/>
    </source>
</evidence>
<sequence>MDSSHELPIYSPSTPSPSYSQDPANDETRLNFSPRILVGARPLPTGLFTKAYGSATVVLLDQEENTRVPSYRRRGTVRGSLILERDMGRILEIVAKLEGLLETTTVESGTVTTKVFQRMDSIWSRGSSSSSSPCPGIIEFAFPFPAAFQHQGAEYPLPPSYAARFPGFPSLFARCTYSLTISITKDARLLSKTKLIYLPIDYNPQTSPPRGITRTSCFLSGLKTMPEEWYQSSFTMNARSSSSLSPLQCQVFLPSVQIFGIKDSIPLHVQLSGSLATLQEFVLPCRPHPGNPEQNGHQNSPIRVYITRMVSVKYGTKTTWRLQRVGEGRFRALPPSANFACDCQSACESSCLQILDWEGEVRCYPDVTVGGFQSLGLTLKDFITLELVPHKPASSALLTVQHAIPIRLVTETFISPM</sequence>
<feature type="region of interest" description="Disordered" evidence="1">
    <location>
        <begin position="1"/>
        <end position="27"/>
    </location>
</feature>
<gene>
    <name evidence="2" type="ORF">DFH07DRAFT_759527</name>
</gene>
<dbReference type="Proteomes" id="UP001215280">
    <property type="component" value="Unassembled WGS sequence"/>
</dbReference>